<keyword evidence="8" id="KW-0227">DNA damage</keyword>
<dbReference type="GO" id="GO:0003906">
    <property type="term" value="F:DNA-(apurinic or apyrimidinic site) endonuclease activity"/>
    <property type="evidence" value="ECO:0007669"/>
    <property type="project" value="TreeGrafter"/>
</dbReference>
<feature type="binding site" evidence="6">
    <location>
        <position position="101"/>
    </location>
    <ligand>
        <name>Mg(2+)</name>
        <dbReference type="ChEBI" id="CHEBI:18420"/>
        <label>1</label>
    </ligand>
</feature>
<dbReference type="GO" id="GO:0005634">
    <property type="term" value="C:nucleus"/>
    <property type="evidence" value="ECO:0007669"/>
    <property type="project" value="TreeGrafter"/>
</dbReference>
<evidence type="ECO:0000259" key="10">
    <source>
        <dbReference type="Pfam" id="PF03372"/>
    </source>
</evidence>
<keyword evidence="4 6" id="KW-0460">Magnesium</keyword>
<dbReference type="InterPro" id="IPR036691">
    <property type="entry name" value="Endo/exonu/phosph_ase_sf"/>
</dbReference>
<feature type="binding site" evidence="6">
    <location>
        <position position="320"/>
    </location>
    <ligand>
        <name>Mg(2+)</name>
        <dbReference type="ChEBI" id="CHEBI:18420"/>
        <label>1</label>
    </ligand>
</feature>
<dbReference type="CDD" id="cd09087">
    <property type="entry name" value="Ape1-like_AP-endo"/>
    <property type="match status" value="1"/>
</dbReference>
<evidence type="ECO:0000256" key="4">
    <source>
        <dbReference type="ARBA" id="ARBA00022842"/>
    </source>
</evidence>
<dbReference type="SUPFAM" id="SSF56219">
    <property type="entry name" value="DNase I-like"/>
    <property type="match status" value="1"/>
</dbReference>
<dbReference type="InParanoid" id="A0A067QEF2"/>
<evidence type="ECO:0000256" key="6">
    <source>
        <dbReference type="PIRSR" id="PIRSR604808-2"/>
    </source>
</evidence>
<dbReference type="Pfam" id="PF03372">
    <property type="entry name" value="Exo_endo_phos"/>
    <property type="match status" value="1"/>
</dbReference>
<feature type="site" description="Transition state stabilizer" evidence="7">
    <location>
        <position position="216"/>
    </location>
</feature>
<gene>
    <name evidence="11" type="ORF">JAAARDRAFT_31958</name>
</gene>
<dbReference type="NCBIfam" id="TIGR00195">
    <property type="entry name" value="exoDNase_III"/>
    <property type="match status" value="1"/>
</dbReference>
<feature type="site" description="Interaction with DNA substrate" evidence="7">
    <location>
        <position position="321"/>
    </location>
</feature>
<dbReference type="GO" id="GO:0008311">
    <property type="term" value="F:double-stranded DNA 3'-5' DNA exonuclease activity"/>
    <property type="evidence" value="ECO:0007669"/>
    <property type="project" value="TreeGrafter"/>
</dbReference>
<feature type="active site" evidence="5">
    <location>
        <position position="175"/>
    </location>
</feature>
<feature type="region of interest" description="Disordered" evidence="9">
    <location>
        <begin position="1"/>
        <end position="51"/>
    </location>
</feature>
<dbReference type="InterPro" id="IPR004808">
    <property type="entry name" value="AP_endonuc_1"/>
</dbReference>
<dbReference type="PANTHER" id="PTHR22748:SF6">
    <property type="entry name" value="DNA-(APURINIC OR APYRIMIDINIC SITE) ENDONUCLEASE"/>
    <property type="match status" value="1"/>
</dbReference>
<keyword evidence="2 6" id="KW-0479">Metal-binding</keyword>
<feature type="binding site" evidence="6">
    <location>
        <position position="73"/>
    </location>
    <ligand>
        <name>Mg(2+)</name>
        <dbReference type="ChEBI" id="CHEBI:18420"/>
        <label>1</label>
    </ligand>
</feature>
<feature type="active site" description="Proton donor/acceptor" evidence="5">
    <location>
        <position position="214"/>
    </location>
</feature>
<proteinExistence type="inferred from homology"/>
<reference evidence="12" key="1">
    <citation type="journal article" date="2014" name="Proc. Natl. Acad. Sci. U.S.A.">
        <title>Extensive sampling of basidiomycete genomes demonstrates inadequacy of the white-rot/brown-rot paradigm for wood decay fungi.</title>
        <authorList>
            <person name="Riley R."/>
            <person name="Salamov A.A."/>
            <person name="Brown D.W."/>
            <person name="Nagy L.G."/>
            <person name="Floudas D."/>
            <person name="Held B.W."/>
            <person name="Levasseur A."/>
            <person name="Lombard V."/>
            <person name="Morin E."/>
            <person name="Otillar R."/>
            <person name="Lindquist E.A."/>
            <person name="Sun H."/>
            <person name="LaButti K.M."/>
            <person name="Schmutz J."/>
            <person name="Jabbour D."/>
            <person name="Luo H."/>
            <person name="Baker S.E."/>
            <person name="Pisabarro A.G."/>
            <person name="Walton J.D."/>
            <person name="Blanchette R.A."/>
            <person name="Henrissat B."/>
            <person name="Martin F."/>
            <person name="Cullen D."/>
            <person name="Hibbett D.S."/>
            <person name="Grigoriev I.V."/>
        </authorList>
    </citation>
    <scope>NUCLEOTIDE SEQUENCE [LARGE SCALE GENOMIC DNA]</scope>
    <source>
        <strain evidence="12">MUCL 33604</strain>
    </source>
</reference>
<evidence type="ECO:0000256" key="8">
    <source>
        <dbReference type="RuleBase" id="RU362131"/>
    </source>
</evidence>
<feature type="site" description="Important for catalytic activity" evidence="7">
    <location>
        <position position="294"/>
    </location>
</feature>
<dbReference type="Gene3D" id="3.60.10.10">
    <property type="entry name" value="Endonuclease/exonuclease/phosphatase"/>
    <property type="match status" value="1"/>
</dbReference>
<evidence type="ECO:0000256" key="5">
    <source>
        <dbReference type="PIRSR" id="PIRSR604808-1"/>
    </source>
</evidence>
<keyword evidence="12" id="KW-1185">Reference proteome</keyword>
<dbReference type="GO" id="GO:0046872">
    <property type="term" value="F:metal ion binding"/>
    <property type="evidence" value="ECO:0007669"/>
    <property type="project" value="UniProtKB-KW"/>
</dbReference>
<evidence type="ECO:0000313" key="12">
    <source>
        <dbReference type="Proteomes" id="UP000027265"/>
    </source>
</evidence>
<dbReference type="OrthoDB" id="498125at2759"/>
<evidence type="ECO:0000256" key="3">
    <source>
        <dbReference type="ARBA" id="ARBA00022801"/>
    </source>
</evidence>
<dbReference type="Proteomes" id="UP000027265">
    <property type="component" value="Unassembled WGS sequence"/>
</dbReference>
<keyword evidence="8" id="KW-0234">DNA repair</keyword>
<sequence length="337" mass="37751">MPPKRSSKRKATTSDEDVASEQASSLAKTKRAKVDQESGEAPPANAQPTNKVLPEDIVFPAKSPGTVRIVTWNVCGLAVAEKKGFKRYVEAEDPDILILTETKVNNEPVDPSLIKRFPYRYWSISEKKTYSGTAVLSKYKPLNVTKTLPGHPDPNSVKGRIITLEFDQFYVIGTYVVNAGQNLKTLDAKKEWNTHFESHIRDLDNQKPVIWTGDLNVAPTALVLTNAKRNWNKSAGYTEAETTSFANILDPPESIPGAKPFVDMWRKLHPTDQHYTYFSYRFNARTKGLGWRLDHFVLSGRIVDKVKLCEIRSGIYGASDHCPVVLEIEADLEEATS</sequence>
<evidence type="ECO:0000313" key="11">
    <source>
        <dbReference type="EMBL" id="KDQ60961.1"/>
    </source>
</evidence>
<dbReference type="EMBL" id="KL197713">
    <property type="protein sequence ID" value="KDQ60961.1"/>
    <property type="molecule type" value="Genomic_DNA"/>
</dbReference>
<keyword evidence="3" id="KW-0378">Hydrolase</keyword>
<feature type="compositionally biased region" description="Basic residues" evidence="9">
    <location>
        <begin position="1"/>
        <end position="11"/>
    </location>
</feature>
<dbReference type="InterPro" id="IPR005135">
    <property type="entry name" value="Endo/exonuclease/phosphatase"/>
</dbReference>
<protein>
    <recommendedName>
        <fullName evidence="10">Endonuclease/exonuclease/phosphatase domain-containing protein</fullName>
    </recommendedName>
</protein>
<feature type="active site" description="Proton acceptor" evidence="5">
    <location>
        <position position="321"/>
    </location>
</feature>
<dbReference type="PROSITE" id="PS51435">
    <property type="entry name" value="AP_NUCLEASE_F1_4"/>
    <property type="match status" value="1"/>
</dbReference>
<feature type="binding site" evidence="6">
    <location>
        <position position="321"/>
    </location>
    <ligand>
        <name>Mg(2+)</name>
        <dbReference type="ChEBI" id="CHEBI:18420"/>
        <label>1</label>
    </ligand>
</feature>
<evidence type="ECO:0000256" key="1">
    <source>
        <dbReference type="ARBA" id="ARBA00007092"/>
    </source>
</evidence>
<evidence type="ECO:0000256" key="9">
    <source>
        <dbReference type="SAM" id="MobiDB-lite"/>
    </source>
</evidence>
<dbReference type="STRING" id="933084.A0A067QEF2"/>
<feature type="binding site" evidence="6">
    <location>
        <position position="216"/>
    </location>
    <ligand>
        <name>Mg(2+)</name>
        <dbReference type="ChEBI" id="CHEBI:18420"/>
        <label>1</label>
    </ligand>
</feature>
<feature type="binding site" evidence="6">
    <location>
        <position position="214"/>
    </location>
    <ligand>
        <name>Mg(2+)</name>
        <dbReference type="ChEBI" id="CHEBI:18420"/>
        <label>1</label>
    </ligand>
</feature>
<organism evidence="11 12">
    <name type="scientific">Jaapia argillacea MUCL 33604</name>
    <dbReference type="NCBI Taxonomy" id="933084"/>
    <lineage>
        <taxon>Eukaryota</taxon>
        <taxon>Fungi</taxon>
        <taxon>Dikarya</taxon>
        <taxon>Basidiomycota</taxon>
        <taxon>Agaricomycotina</taxon>
        <taxon>Agaricomycetes</taxon>
        <taxon>Agaricomycetidae</taxon>
        <taxon>Jaapiales</taxon>
        <taxon>Jaapiaceae</taxon>
        <taxon>Jaapia</taxon>
    </lineage>
</organism>
<evidence type="ECO:0000256" key="2">
    <source>
        <dbReference type="ARBA" id="ARBA00022723"/>
    </source>
</evidence>
<dbReference type="GO" id="GO:0008081">
    <property type="term" value="F:phosphoric diester hydrolase activity"/>
    <property type="evidence" value="ECO:0007669"/>
    <property type="project" value="TreeGrafter"/>
</dbReference>
<dbReference type="HOGENOM" id="CLU_027539_1_1_1"/>
<feature type="domain" description="Endonuclease/exonuclease/phosphatase" evidence="10">
    <location>
        <begin position="70"/>
        <end position="321"/>
    </location>
</feature>
<dbReference type="NCBIfam" id="TIGR00633">
    <property type="entry name" value="xth"/>
    <property type="match status" value="1"/>
</dbReference>
<comment type="cofactor">
    <cofactor evidence="6 8">
        <name>Mg(2+)</name>
        <dbReference type="ChEBI" id="CHEBI:18420"/>
    </cofactor>
    <cofactor evidence="6 8">
        <name>Mn(2+)</name>
        <dbReference type="ChEBI" id="CHEBI:29035"/>
    </cofactor>
    <text evidence="6 8">Probably binds two magnesium or manganese ions per subunit.</text>
</comment>
<keyword evidence="6" id="KW-0464">Manganese</keyword>
<name>A0A067QEF2_9AGAM</name>
<dbReference type="PANTHER" id="PTHR22748">
    <property type="entry name" value="AP ENDONUCLEASE"/>
    <property type="match status" value="1"/>
</dbReference>
<dbReference type="GO" id="GO:0006284">
    <property type="term" value="P:base-excision repair"/>
    <property type="evidence" value="ECO:0007669"/>
    <property type="project" value="TreeGrafter"/>
</dbReference>
<dbReference type="AlphaFoldDB" id="A0A067QEF2"/>
<evidence type="ECO:0000256" key="7">
    <source>
        <dbReference type="PIRSR" id="PIRSR604808-3"/>
    </source>
</evidence>
<accession>A0A067QEF2</accession>
<comment type="similarity">
    <text evidence="1 8">Belongs to the DNA repair enzymes AP/ExoA family.</text>
</comment>